<dbReference type="EMBL" id="UHDK01000001">
    <property type="protein sequence ID" value="SUM32172.1"/>
    <property type="molecule type" value="Genomic_DNA"/>
</dbReference>
<evidence type="ECO:0000256" key="1">
    <source>
        <dbReference type="SAM" id="Phobius"/>
    </source>
</evidence>
<organism evidence="3 4">
    <name type="scientific">Staphylococcus gallinarum</name>
    <dbReference type="NCBI Taxonomy" id="1293"/>
    <lineage>
        <taxon>Bacteria</taxon>
        <taxon>Bacillati</taxon>
        <taxon>Bacillota</taxon>
        <taxon>Bacilli</taxon>
        <taxon>Bacillales</taxon>
        <taxon>Staphylococcaceae</taxon>
        <taxon>Staphylococcus</taxon>
    </lineage>
</organism>
<sequence length="114" mass="13202">MSNFIRLENAAVFLVTLCVYLIFDYSLLIFLLLLLVPDVFMFGYLINKEIGSRIYNIGHTYIVPIFITLIFFLVQEALILQIALIWIAHISMDRALGFGLKYAFNFDKTTIQKV</sequence>
<gene>
    <name evidence="3" type="ORF">NCTC12195_01613</name>
    <name evidence="2" type="ORF">SGA02_04240</name>
</gene>
<dbReference type="AlphaFoldDB" id="A0A0D0SKD7"/>
<keyword evidence="1" id="KW-0812">Transmembrane</keyword>
<reference evidence="2 5" key="2">
    <citation type="submission" date="2019-07" db="EMBL/GenBank/DDBJ databases">
        <title>Whole genome shotgun sequence of Staphylococcus gallinarum NBRC 109767.</title>
        <authorList>
            <person name="Hosoyama A."/>
            <person name="Uohara A."/>
            <person name="Ohji S."/>
            <person name="Ichikawa N."/>
        </authorList>
    </citation>
    <scope>NUCLEOTIDE SEQUENCE [LARGE SCALE GENOMIC DNA]</scope>
    <source>
        <strain evidence="2 5">NBRC 109767</strain>
    </source>
</reference>
<dbReference type="Proteomes" id="UP000321057">
    <property type="component" value="Unassembled WGS sequence"/>
</dbReference>
<keyword evidence="5" id="KW-1185">Reference proteome</keyword>
<protein>
    <submittedName>
        <fullName evidence="2">Membrane protein</fullName>
    </submittedName>
</protein>
<accession>A0A0D0SKD7</accession>
<evidence type="ECO:0000313" key="3">
    <source>
        <dbReference type="EMBL" id="SUM32172.1"/>
    </source>
</evidence>
<keyword evidence="1" id="KW-0472">Membrane</keyword>
<dbReference type="Proteomes" id="UP000255277">
    <property type="component" value="Unassembled WGS sequence"/>
</dbReference>
<evidence type="ECO:0000313" key="4">
    <source>
        <dbReference type="Proteomes" id="UP000255277"/>
    </source>
</evidence>
<reference evidence="3 4" key="1">
    <citation type="submission" date="2018-06" db="EMBL/GenBank/DDBJ databases">
        <authorList>
            <consortium name="Pathogen Informatics"/>
            <person name="Doyle S."/>
        </authorList>
    </citation>
    <scope>NUCLEOTIDE SEQUENCE [LARGE SCALE GENOMIC DNA]</scope>
    <source>
        <strain evidence="3 4">NCTC12195</strain>
    </source>
</reference>
<evidence type="ECO:0000313" key="5">
    <source>
        <dbReference type="Proteomes" id="UP000321057"/>
    </source>
</evidence>
<evidence type="ECO:0000313" key="2">
    <source>
        <dbReference type="EMBL" id="GEQ04596.1"/>
    </source>
</evidence>
<keyword evidence="1" id="KW-1133">Transmembrane helix</keyword>
<feature type="transmembrane region" description="Helical" evidence="1">
    <location>
        <begin position="61"/>
        <end position="87"/>
    </location>
</feature>
<name>A0A0D0SKD7_STAGA</name>
<dbReference type="OrthoDB" id="9813911at2"/>
<dbReference type="EMBL" id="BKAX01000001">
    <property type="protein sequence ID" value="GEQ04596.1"/>
    <property type="molecule type" value="Genomic_DNA"/>
</dbReference>
<feature type="transmembrane region" description="Helical" evidence="1">
    <location>
        <begin position="12"/>
        <end position="36"/>
    </location>
</feature>
<dbReference type="RefSeq" id="WP_042739708.1">
    <property type="nucleotide sequence ID" value="NZ_BKAX01000001.1"/>
</dbReference>
<dbReference type="Pfam" id="PF14079">
    <property type="entry name" value="DUF4260"/>
    <property type="match status" value="1"/>
</dbReference>
<proteinExistence type="predicted"/>
<dbReference type="InterPro" id="IPR025356">
    <property type="entry name" value="DUF4260"/>
</dbReference>